<dbReference type="EMBL" id="CP017065">
    <property type="protein sequence ID" value="ARY91188.1"/>
    <property type="molecule type" value="Genomic_DNA"/>
</dbReference>
<reference evidence="1 3" key="1">
    <citation type="journal article" date="2017" name="Front. Immunol.">
        <title>Complete Genome Sequence of Lactobacillus casei LC5, a Potential Probiotics for Atopic Dermatitis.</title>
        <authorList>
            <person name="Kang J."/>
            <person name="Chung W.H."/>
            <person name="Lim T.J."/>
            <person name="Whon T.W."/>
            <person name="Lim S."/>
            <person name="Nam Y.D."/>
        </authorList>
    </citation>
    <scope>NUCLEOTIDE SEQUENCE [LARGE SCALE GENOMIC DNA]</scope>
    <source>
        <strain evidence="1 3">LC5</strain>
    </source>
</reference>
<dbReference type="InterPro" id="IPR036291">
    <property type="entry name" value="NAD(P)-bd_dom_sf"/>
</dbReference>
<gene>
    <name evidence="1" type="ORF">BGL52_05285</name>
    <name evidence="2" type="ORF">RWA16_05235</name>
</gene>
<dbReference type="Proteomes" id="UP001303564">
    <property type="component" value="Chromosome"/>
</dbReference>
<keyword evidence="4" id="KW-1185">Reference proteome</keyword>
<evidence type="ECO:0000313" key="3">
    <source>
        <dbReference type="Proteomes" id="UP000195609"/>
    </source>
</evidence>
<evidence type="ECO:0000313" key="4">
    <source>
        <dbReference type="Proteomes" id="UP001303564"/>
    </source>
</evidence>
<evidence type="ECO:0000313" key="1">
    <source>
        <dbReference type="EMBL" id="ARY91188.1"/>
    </source>
</evidence>
<organism evidence="1 3">
    <name type="scientific">Lacticaseibacillus casei</name>
    <name type="common">Lactobacillus casei</name>
    <dbReference type="NCBI Taxonomy" id="1582"/>
    <lineage>
        <taxon>Bacteria</taxon>
        <taxon>Bacillati</taxon>
        <taxon>Bacillota</taxon>
        <taxon>Bacilli</taxon>
        <taxon>Lactobacillales</taxon>
        <taxon>Lactobacillaceae</taxon>
        <taxon>Lacticaseibacillus</taxon>
    </lineage>
</organism>
<accession>A0AAN1C8H5</accession>
<dbReference type="Gene3D" id="3.40.50.720">
    <property type="entry name" value="NAD(P)-binding Rossmann-like Domain"/>
    <property type="match status" value="1"/>
</dbReference>
<dbReference type="SUPFAM" id="SSF51735">
    <property type="entry name" value="NAD(P)-binding Rossmann-fold domains"/>
    <property type="match status" value="1"/>
</dbReference>
<reference evidence="2 4" key="2">
    <citation type="submission" date="2023-09" db="EMBL/GenBank/DDBJ databases">
        <title>Genomic characteristic of L. casei group strains isolated from clinical sources.</title>
        <authorList>
            <person name="Jarocki P."/>
        </authorList>
    </citation>
    <scope>NUCLEOTIDE SEQUENCE [LARGE SCALE GENOMIC DNA]</scope>
    <source>
        <strain evidence="2 4">LMG 24099</strain>
    </source>
</reference>
<dbReference type="RefSeq" id="WP_087911946.1">
    <property type="nucleotide sequence ID" value="NZ_CP017065.1"/>
</dbReference>
<dbReference type="PANTHER" id="PTHR13812:SF19">
    <property type="entry name" value="KETIMINE REDUCTASE MU-CRYSTALLIN"/>
    <property type="match status" value="1"/>
</dbReference>
<sequence length="320" mass="36127">METQLFDFNQLAQLHVSEKEKVKWVDDGLRMQSHIQMPAKISLKPSPEVFYNFMPVVIPELNIAGVKVINRIPARQPALTGHIMIYDLSDGQLKAIMDGDYITTARTGAVAAHSIQLLAKSHYKSVGFIGLGNQARSTAKSLLSIHDDPLKIVLLKYKDQASDFKRYVQSLKGISLADVQIATTPEEVFRQSDVVVSSVTYAAKNMLTDTSVMESGTLLVPIHTRGFMNLDTVVDRIYCDSVDQIRNFKYFDKFRGLAQMNDVVTGHAPGRQNDQERFTVYNIGTALHDLFFAAKFYELANKQGKASFDWQEPQKKVWYR</sequence>
<evidence type="ECO:0008006" key="5">
    <source>
        <dbReference type="Google" id="ProtNLM"/>
    </source>
</evidence>
<dbReference type="EMBL" id="CP136128">
    <property type="protein sequence ID" value="WNX28522.1"/>
    <property type="molecule type" value="Genomic_DNA"/>
</dbReference>
<evidence type="ECO:0000313" key="2">
    <source>
        <dbReference type="EMBL" id="WNX28522.1"/>
    </source>
</evidence>
<dbReference type="PANTHER" id="PTHR13812">
    <property type="entry name" value="KETIMINE REDUCTASE MU-CRYSTALLIN"/>
    <property type="match status" value="1"/>
</dbReference>
<protein>
    <recommendedName>
        <fullName evidence="5">Ornithine cyclodeaminase</fullName>
    </recommendedName>
</protein>
<proteinExistence type="predicted"/>
<dbReference type="GO" id="GO:0005737">
    <property type="term" value="C:cytoplasm"/>
    <property type="evidence" value="ECO:0007669"/>
    <property type="project" value="TreeGrafter"/>
</dbReference>
<name>A0AAN1C8H5_LACCA</name>
<dbReference type="InterPro" id="IPR003462">
    <property type="entry name" value="ODC_Mu_crystall"/>
</dbReference>
<dbReference type="Gene3D" id="3.30.1780.10">
    <property type="entry name" value="ornithine cyclodeaminase, domain 1"/>
    <property type="match status" value="1"/>
</dbReference>
<dbReference type="Pfam" id="PF02423">
    <property type="entry name" value="OCD_Mu_crystall"/>
    <property type="match status" value="1"/>
</dbReference>
<dbReference type="AlphaFoldDB" id="A0AAN1C8H5"/>
<dbReference type="InterPro" id="IPR023401">
    <property type="entry name" value="ODC_N"/>
</dbReference>
<dbReference type="Proteomes" id="UP000195609">
    <property type="component" value="Chromosome"/>
</dbReference>